<keyword evidence="1" id="KW-0472">Membrane</keyword>
<feature type="transmembrane region" description="Helical" evidence="1">
    <location>
        <begin position="6"/>
        <end position="28"/>
    </location>
</feature>
<sequence length="71" mass="7757">MWEVGLVGWLFALLCGAGLGLVWIWFGLGWFGLSGAVRCGAVRCGAAVQRCLVVCCVEQSAFWWGDFVWSV</sequence>
<accession>A0A319CHE2</accession>
<protein>
    <submittedName>
        <fullName evidence="2">Uncharacterized protein</fullName>
    </submittedName>
</protein>
<reference evidence="2 3" key="1">
    <citation type="submission" date="2016-12" db="EMBL/GenBank/DDBJ databases">
        <title>The genomes of Aspergillus section Nigri reveals drivers in fungal speciation.</title>
        <authorList>
            <consortium name="DOE Joint Genome Institute"/>
            <person name="Vesth T.C."/>
            <person name="Nybo J."/>
            <person name="Theobald S."/>
            <person name="Brandl J."/>
            <person name="Frisvad J.C."/>
            <person name="Nielsen K.F."/>
            <person name="Lyhne E.K."/>
            <person name="Kogle M.E."/>
            <person name="Kuo A."/>
            <person name="Riley R."/>
            <person name="Clum A."/>
            <person name="Nolan M."/>
            <person name="Lipzen A."/>
            <person name="Salamov A."/>
            <person name="Henrissat B."/>
            <person name="Wiebenga A."/>
            <person name="De Vries R.P."/>
            <person name="Grigoriev I.V."/>
            <person name="Mortensen U.H."/>
            <person name="Andersen M.R."/>
            <person name="Baker S.E."/>
        </authorList>
    </citation>
    <scope>NUCLEOTIDE SEQUENCE [LARGE SCALE GENOMIC DNA]</scope>
    <source>
        <strain evidence="2 3">CBS 121591</strain>
    </source>
</reference>
<gene>
    <name evidence="2" type="ORF">BO82DRAFT_352611</name>
</gene>
<feature type="non-terminal residue" evidence="2">
    <location>
        <position position="71"/>
    </location>
</feature>
<dbReference type="GeneID" id="37137481"/>
<keyword evidence="3" id="KW-1185">Reference proteome</keyword>
<evidence type="ECO:0000313" key="3">
    <source>
        <dbReference type="Proteomes" id="UP000248340"/>
    </source>
</evidence>
<dbReference type="VEuPathDB" id="FungiDB:BO82DRAFT_352611"/>
<evidence type="ECO:0000256" key="1">
    <source>
        <dbReference type="SAM" id="Phobius"/>
    </source>
</evidence>
<dbReference type="Proteomes" id="UP000248340">
    <property type="component" value="Unassembled WGS sequence"/>
</dbReference>
<proteinExistence type="predicted"/>
<keyword evidence="1" id="KW-1133">Transmembrane helix</keyword>
<dbReference type="EMBL" id="KZ821687">
    <property type="protein sequence ID" value="PYH83870.1"/>
    <property type="molecule type" value="Genomic_DNA"/>
</dbReference>
<dbReference type="AlphaFoldDB" id="A0A319CHE2"/>
<dbReference type="RefSeq" id="XP_025494070.1">
    <property type="nucleotide sequence ID" value="XM_025634740.1"/>
</dbReference>
<organism evidence="2 3">
    <name type="scientific">Aspergillus uvarum CBS 121591</name>
    <dbReference type="NCBI Taxonomy" id="1448315"/>
    <lineage>
        <taxon>Eukaryota</taxon>
        <taxon>Fungi</taxon>
        <taxon>Dikarya</taxon>
        <taxon>Ascomycota</taxon>
        <taxon>Pezizomycotina</taxon>
        <taxon>Eurotiomycetes</taxon>
        <taxon>Eurotiomycetidae</taxon>
        <taxon>Eurotiales</taxon>
        <taxon>Aspergillaceae</taxon>
        <taxon>Aspergillus</taxon>
        <taxon>Aspergillus subgen. Circumdati</taxon>
    </lineage>
</organism>
<evidence type="ECO:0000313" key="2">
    <source>
        <dbReference type="EMBL" id="PYH83870.1"/>
    </source>
</evidence>
<keyword evidence="1" id="KW-0812">Transmembrane</keyword>
<name>A0A319CHE2_9EURO</name>